<protein>
    <submittedName>
        <fullName evidence="1">Uncharacterized protein</fullName>
    </submittedName>
</protein>
<sequence>MSKKKKKNDEWTFEKTAETEEAIKRLHETIRMRKLKEHDDKMGYETGGK</sequence>
<dbReference type="RefSeq" id="YP_009791223.1">
    <property type="nucleotide sequence ID" value="NC_047838.1"/>
</dbReference>
<dbReference type="Proteomes" id="UP000221247">
    <property type="component" value="Segment"/>
</dbReference>
<evidence type="ECO:0000313" key="2">
    <source>
        <dbReference type="Proteomes" id="UP000221247"/>
    </source>
</evidence>
<gene>
    <name evidence="1" type="primary">66</name>
    <name evidence="1" type="ORF">PBI_BELLAMY_66</name>
</gene>
<dbReference type="KEGG" id="vg:54981396"/>
<dbReference type="EMBL" id="MF351863">
    <property type="protein sequence ID" value="ASR76111.1"/>
    <property type="molecule type" value="Genomic_DNA"/>
</dbReference>
<dbReference type="GeneID" id="54981396"/>
<name>A0A222YVM5_9CAUD</name>
<reference evidence="1 2" key="1">
    <citation type="submission" date="2017-06" db="EMBL/GenBank/DDBJ databases">
        <authorList>
            <person name="Kim H.J."/>
            <person name="Triplett B.A."/>
        </authorList>
    </citation>
    <scope>NUCLEOTIDE SEQUENCE [LARGE SCALE GENOMIC DNA]</scope>
</reference>
<organism evidence="1 2">
    <name type="scientific">Synechococcus phage Bellamy</name>
    <dbReference type="NCBI Taxonomy" id="2023996"/>
    <lineage>
        <taxon>Viruses</taxon>
        <taxon>Duplodnaviria</taxon>
        <taxon>Heunggongvirae</taxon>
        <taxon>Uroviricota</taxon>
        <taxon>Caudoviricetes</taxon>
        <taxon>Pantevenvirales</taxon>
        <taxon>Kyanoviridae</taxon>
        <taxon>Bellamyvirus</taxon>
        <taxon>Bellamyvirus bellamy</taxon>
    </lineage>
</organism>
<proteinExistence type="predicted"/>
<evidence type="ECO:0000313" key="1">
    <source>
        <dbReference type="EMBL" id="ASR76111.1"/>
    </source>
</evidence>
<keyword evidence="2" id="KW-1185">Reference proteome</keyword>
<accession>A0A222YVM5</accession>